<name>A0A5C6ADN4_9BACT</name>
<dbReference type="SMART" id="SM00448">
    <property type="entry name" value="REC"/>
    <property type="match status" value="1"/>
</dbReference>
<dbReference type="InterPro" id="IPR003593">
    <property type="entry name" value="AAA+_ATPase"/>
</dbReference>
<dbReference type="GO" id="GO:0006355">
    <property type="term" value="P:regulation of DNA-templated transcription"/>
    <property type="evidence" value="ECO:0007669"/>
    <property type="project" value="InterPro"/>
</dbReference>
<dbReference type="Gene3D" id="1.10.8.60">
    <property type="match status" value="1"/>
</dbReference>
<dbReference type="SMART" id="SM00382">
    <property type="entry name" value="AAA"/>
    <property type="match status" value="1"/>
</dbReference>
<dbReference type="GO" id="GO:0043565">
    <property type="term" value="F:sequence-specific DNA binding"/>
    <property type="evidence" value="ECO:0007669"/>
    <property type="project" value="InterPro"/>
</dbReference>
<keyword evidence="10" id="KW-1185">Reference proteome</keyword>
<keyword evidence="5" id="KW-0804">Transcription</keyword>
<keyword evidence="4" id="KW-0238">DNA-binding</keyword>
<dbReference type="SUPFAM" id="SSF46689">
    <property type="entry name" value="Homeodomain-like"/>
    <property type="match status" value="1"/>
</dbReference>
<dbReference type="AlphaFoldDB" id="A0A5C6ADN4"/>
<dbReference type="InterPro" id="IPR009057">
    <property type="entry name" value="Homeodomain-like_sf"/>
</dbReference>
<dbReference type="CDD" id="cd00156">
    <property type="entry name" value="REC"/>
    <property type="match status" value="1"/>
</dbReference>
<dbReference type="GO" id="GO:0000160">
    <property type="term" value="P:phosphorelay signal transduction system"/>
    <property type="evidence" value="ECO:0007669"/>
    <property type="project" value="InterPro"/>
</dbReference>
<dbReference type="Pfam" id="PF00158">
    <property type="entry name" value="Sigma54_activat"/>
    <property type="match status" value="1"/>
</dbReference>
<evidence type="ECO:0000313" key="10">
    <source>
        <dbReference type="Proteomes" id="UP000317421"/>
    </source>
</evidence>
<dbReference type="SUPFAM" id="SSF52172">
    <property type="entry name" value="CheY-like"/>
    <property type="match status" value="1"/>
</dbReference>
<evidence type="ECO:0000259" key="8">
    <source>
        <dbReference type="PROSITE" id="PS50110"/>
    </source>
</evidence>
<dbReference type="InterPro" id="IPR001789">
    <property type="entry name" value="Sig_transdc_resp-reg_receiver"/>
</dbReference>
<dbReference type="Gene3D" id="3.40.50.300">
    <property type="entry name" value="P-loop containing nucleotide triphosphate hydrolases"/>
    <property type="match status" value="1"/>
</dbReference>
<dbReference type="OrthoDB" id="7476585at2"/>
<evidence type="ECO:0000259" key="7">
    <source>
        <dbReference type="PROSITE" id="PS50045"/>
    </source>
</evidence>
<dbReference type="PROSITE" id="PS00676">
    <property type="entry name" value="SIGMA54_INTERACT_2"/>
    <property type="match status" value="1"/>
</dbReference>
<keyword evidence="3" id="KW-0805">Transcription regulation</keyword>
<reference evidence="9 10" key="1">
    <citation type="submission" date="2019-02" db="EMBL/GenBank/DDBJ databases">
        <title>Deep-cultivation of Planctomycetes and their phenomic and genomic characterization uncovers novel biology.</title>
        <authorList>
            <person name="Wiegand S."/>
            <person name="Jogler M."/>
            <person name="Boedeker C."/>
            <person name="Pinto D."/>
            <person name="Vollmers J."/>
            <person name="Rivas-Marin E."/>
            <person name="Kohn T."/>
            <person name="Peeters S.H."/>
            <person name="Heuer A."/>
            <person name="Rast P."/>
            <person name="Oberbeckmann S."/>
            <person name="Bunk B."/>
            <person name="Jeske O."/>
            <person name="Meyerdierks A."/>
            <person name="Storesund J.E."/>
            <person name="Kallscheuer N."/>
            <person name="Luecker S."/>
            <person name="Lage O.M."/>
            <person name="Pohl T."/>
            <person name="Merkel B.J."/>
            <person name="Hornburger P."/>
            <person name="Mueller R.-W."/>
            <person name="Bruemmer F."/>
            <person name="Labrenz M."/>
            <person name="Spormann A.M."/>
            <person name="Op Den Camp H."/>
            <person name="Overmann J."/>
            <person name="Amann R."/>
            <person name="Jetten M.S.M."/>
            <person name="Mascher T."/>
            <person name="Medema M.H."/>
            <person name="Devos D.P."/>
            <person name="Kaster A.-K."/>
            <person name="Ovreas L."/>
            <person name="Rohde M."/>
            <person name="Galperin M.Y."/>
            <person name="Jogler C."/>
        </authorList>
    </citation>
    <scope>NUCLEOTIDE SEQUENCE [LARGE SCALE GENOMIC DNA]</scope>
    <source>
        <strain evidence="9 10">Pla108</strain>
    </source>
</reference>
<keyword evidence="6" id="KW-0597">Phosphoprotein</keyword>
<dbReference type="InterPro" id="IPR025944">
    <property type="entry name" value="Sigma_54_int_dom_CS"/>
</dbReference>
<organism evidence="9 10">
    <name type="scientific">Botrimarina colliarenosi</name>
    <dbReference type="NCBI Taxonomy" id="2528001"/>
    <lineage>
        <taxon>Bacteria</taxon>
        <taxon>Pseudomonadati</taxon>
        <taxon>Planctomycetota</taxon>
        <taxon>Planctomycetia</taxon>
        <taxon>Pirellulales</taxon>
        <taxon>Lacipirellulaceae</taxon>
        <taxon>Botrimarina</taxon>
    </lineage>
</organism>
<dbReference type="Pfam" id="PF00072">
    <property type="entry name" value="Response_reg"/>
    <property type="match status" value="1"/>
</dbReference>
<feature type="domain" description="Response regulatory" evidence="8">
    <location>
        <begin position="3"/>
        <end position="117"/>
    </location>
</feature>
<evidence type="ECO:0000256" key="1">
    <source>
        <dbReference type="ARBA" id="ARBA00022741"/>
    </source>
</evidence>
<dbReference type="InterPro" id="IPR002197">
    <property type="entry name" value="HTH_Fis"/>
</dbReference>
<dbReference type="RefSeq" id="WP_146444640.1">
    <property type="nucleotide sequence ID" value="NZ_SJPR01000002.1"/>
</dbReference>
<feature type="domain" description="Sigma-54 factor interaction" evidence="7">
    <location>
        <begin position="138"/>
        <end position="363"/>
    </location>
</feature>
<evidence type="ECO:0000256" key="4">
    <source>
        <dbReference type="ARBA" id="ARBA00023125"/>
    </source>
</evidence>
<dbReference type="PANTHER" id="PTHR32071">
    <property type="entry name" value="TRANSCRIPTIONAL REGULATORY PROTEIN"/>
    <property type="match status" value="1"/>
</dbReference>
<dbReference type="SUPFAM" id="SSF52540">
    <property type="entry name" value="P-loop containing nucleoside triphosphate hydrolases"/>
    <property type="match status" value="1"/>
</dbReference>
<keyword evidence="2" id="KW-0067">ATP-binding</keyword>
<dbReference type="Proteomes" id="UP000317421">
    <property type="component" value="Unassembled WGS sequence"/>
</dbReference>
<comment type="caution">
    <text evidence="9">The sequence shown here is derived from an EMBL/GenBank/DDBJ whole genome shotgun (WGS) entry which is preliminary data.</text>
</comment>
<dbReference type="InterPro" id="IPR058031">
    <property type="entry name" value="AAA_lid_NorR"/>
</dbReference>
<dbReference type="Pfam" id="PF25601">
    <property type="entry name" value="AAA_lid_14"/>
    <property type="match status" value="1"/>
</dbReference>
<proteinExistence type="predicted"/>
<accession>A0A5C6ADN4</accession>
<dbReference type="Gene3D" id="1.10.10.60">
    <property type="entry name" value="Homeodomain-like"/>
    <property type="match status" value="1"/>
</dbReference>
<dbReference type="CDD" id="cd00009">
    <property type="entry name" value="AAA"/>
    <property type="match status" value="1"/>
</dbReference>
<dbReference type="InterPro" id="IPR025943">
    <property type="entry name" value="Sigma_54_int_dom_ATP-bd_2"/>
</dbReference>
<dbReference type="InterPro" id="IPR027417">
    <property type="entry name" value="P-loop_NTPase"/>
</dbReference>
<feature type="modified residue" description="4-aspartylphosphate" evidence="6">
    <location>
        <position position="52"/>
    </location>
</feature>
<dbReference type="FunFam" id="3.40.50.300:FF:000006">
    <property type="entry name" value="DNA-binding transcriptional regulator NtrC"/>
    <property type="match status" value="1"/>
</dbReference>
<dbReference type="PROSITE" id="PS00688">
    <property type="entry name" value="SIGMA54_INTERACT_3"/>
    <property type="match status" value="1"/>
</dbReference>
<dbReference type="EMBL" id="SJPR01000002">
    <property type="protein sequence ID" value="TWT97729.1"/>
    <property type="molecule type" value="Genomic_DNA"/>
</dbReference>
<protein>
    <submittedName>
        <fullName evidence="9">Nitrogen regulation protein NR(I)</fullName>
    </submittedName>
</protein>
<dbReference type="PROSITE" id="PS50045">
    <property type="entry name" value="SIGMA54_INTERACT_4"/>
    <property type="match status" value="1"/>
</dbReference>
<evidence type="ECO:0000313" key="9">
    <source>
        <dbReference type="EMBL" id="TWT97729.1"/>
    </source>
</evidence>
<dbReference type="Pfam" id="PF02954">
    <property type="entry name" value="HTH_8"/>
    <property type="match status" value="1"/>
</dbReference>
<evidence type="ECO:0000256" key="5">
    <source>
        <dbReference type="ARBA" id="ARBA00023163"/>
    </source>
</evidence>
<gene>
    <name evidence="9" type="primary">glnG_2</name>
    <name evidence="9" type="ORF">Pla108_18810</name>
</gene>
<keyword evidence="1" id="KW-0547">Nucleotide-binding</keyword>
<dbReference type="PROSITE" id="PS50110">
    <property type="entry name" value="RESPONSE_REGULATORY"/>
    <property type="match status" value="1"/>
</dbReference>
<dbReference type="InterPro" id="IPR002078">
    <property type="entry name" value="Sigma_54_int"/>
</dbReference>
<dbReference type="InterPro" id="IPR011006">
    <property type="entry name" value="CheY-like_superfamily"/>
</dbReference>
<evidence type="ECO:0000256" key="6">
    <source>
        <dbReference type="PROSITE-ProRule" id="PRU00169"/>
    </source>
</evidence>
<dbReference type="PRINTS" id="PR01590">
    <property type="entry name" value="HTHFIS"/>
</dbReference>
<evidence type="ECO:0000256" key="3">
    <source>
        <dbReference type="ARBA" id="ARBA00023015"/>
    </source>
</evidence>
<dbReference type="GO" id="GO:0005524">
    <property type="term" value="F:ATP binding"/>
    <property type="evidence" value="ECO:0007669"/>
    <property type="project" value="UniProtKB-KW"/>
</dbReference>
<sequence>MANVLIIDDEQAICWGISRLCQTLGHEARTAASAEAGLQVAADWRPDLVLLDVRLPGIDGITAIASFRDRIGAVPIVIVTAFGDMTTAARAVQSDAFDYLLKPFGTAEVQAVIERALKPELEPPQELVEARVPERQELLGDSAAMQALFKRVALAAASDASILLQGESGCGKELVARAIHRHSARREGRYVAVNVAALSDSLAESELFGHRDGAFTGATRTRPGLLMQADGGTLFLDEVAEIPLALQVKLLRVLEEGEVLPVGGDAPVATRFRVVAATHQDLPQCVAEGRFRHDLYYRLCAFEINVPPLRERTGDLPILAAHFMALAGKATPRLSAAALAELQSRHWPGNVRELRNAIEHACVLARSGVIEPEHLPAPQRLTPGGETQAASSATRLATAAAQRADELLNDPTNIAAVYDRMVSEVERPLLERAMSRFDNECAPAAKVLGMHRTTLKRKLDEHHLSG</sequence>
<evidence type="ECO:0000256" key="2">
    <source>
        <dbReference type="ARBA" id="ARBA00022840"/>
    </source>
</evidence>
<dbReference type="Gene3D" id="3.40.50.2300">
    <property type="match status" value="1"/>
</dbReference>